<evidence type="ECO:0000256" key="7">
    <source>
        <dbReference type="ARBA" id="ARBA00030554"/>
    </source>
</evidence>
<evidence type="ECO:0000256" key="6">
    <source>
        <dbReference type="ARBA" id="ARBA00022694"/>
    </source>
</evidence>
<evidence type="ECO:0000256" key="2">
    <source>
        <dbReference type="ARBA" id="ARBA00012750"/>
    </source>
</evidence>
<evidence type="ECO:0000256" key="9">
    <source>
        <dbReference type="SAM" id="MobiDB-lite"/>
    </source>
</evidence>
<name>A0A438JG17_VITVI</name>
<keyword evidence="4" id="KW-0808">Transferase</keyword>
<dbReference type="AlphaFoldDB" id="A0A438JG17"/>
<dbReference type="GO" id="GO:0008033">
    <property type="term" value="P:tRNA processing"/>
    <property type="evidence" value="ECO:0007669"/>
    <property type="project" value="UniProtKB-KW"/>
</dbReference>
<dbReference type="InterPro" id="IPR036602">
    <property type="entry name" value="tRNA_yW-synthesising-like_sf"/>
</dbReference>
<dbReference type="InterPro" id="IPR003827">
    <property type="entry name" value="tRNA_yW-synthesising"/>
</dbReference>
<dbReference type="Gene3D" id="3.30.1960.10">
    <property type="entry name" value="tRNA wybutosine-synthesizing-like"/>
    <property type="match status" value="2"/>
</dbReference>
<gene>
    <name evidence="11" type="primary">VvCHDp000599_2</name>
    <name evidence="11" type="ORF">CK203_014757</name>
</gene>
<evidence type="ECO:0000259" key="10">
    <source>
        <dbReference type="Pfam" id="PF02676"/>
    </source>
</evidence>
<proteinExistence type="inferred from homology"/>
<evidence type="ECO:0000256" key="8">
    <source>
        <dbReference type="ARBA" id="ARBA00049202"/>
    </source>
</evidence>
<evidence type="ECO:0000313" key="11">
    <source>
        <dbReference type="EMBL" id="RVX07901.1"/>
    </source>
</evidence>
<evidence type="ECO:0000256" key="4">
    <source>
        <dbReference type="ARBA" id="ARBA00022679"/>
    </source>
</evidence>
<dbReference type="GO" id="GO:0008168">
    <property type="term" value="F:methyltransferase activity"/>
    <property type="evidence" value="ECO:0007669"/>
    <property type="project" value="UniProtKB-KW"/>
</dbReference>
<sequence>MEFEKRKAATLASMGSTEPDKSPKGTIDRHIVPLLNAINRHPSYFTTSSCSGRISILSQPSPAATNAHKKARGGTWLFITHDLADPTRSLPSYSPQLVAHLSTMIWSSDSSLGNYECEQAGDGGGSVFDTAGGPLGGGGRVLVSPEYVRYLVGIANEKMETNRRRTEGFLQALQSSGFVESFNGGAGLDGAMGGDEHGCSDCKDGDANSERIIAEKESGVYLSCEMNPSRRPCDAEHNCECTILGYSPSLVIVIVIVLVHMESFKVHSAQRKCCVQFKAKEAEQTY</sequence>
<accession>A0A438JG17</accession>
<reference evidence="11 12" key="1">
    <citation type="journal article" date="2018" name="PLoS Genet.">
        <title>Population sequencing reveals clonal diversity and ancestral inbreeding in the grapevine cultivar Chardonnay.</title>
        <authorList>
            <person name="Roach M.J."/>
            <person name="Johnson D.L."/>
            <person name="Bohlmann J."/>
            <person name="van Vuuren H.J."/>
            <person name="Jones S.J."/>
            <person name="Pretorius I.S."/>
            <person name="Schmidt S.A."/>
            <person name="Borneman A.R."/>
        </authorList>
    </citation>
    <scope>NUCLEOTIDE SEQUENCE [LARGE SCALE GENOMIC DNA]</scope>
    <source>
        <strain evidence="12">cv. Chardonnay</strain>
        <tissue evidence="11">Leaf</tissue>
    </source>
</reference>
<dbReference type="GO" id="GO:0032259">
    <property type="term" value="P:methylation"/>
    <property type="evidence" value="ECO:0007669"/>
    <property type="project" value="UniProtKB-KW"/>
</dbReference>
<comment type="similarity">
    <text evidence="1">Belongs to the TYW3 family.</text>
</comment>
<organism evidence="11 12">
    <name type="scientific">Vitis vinifera</name>
    <name type="common">Grape</name>
    <dbReference type="NCBI Taxonomy" id="29760"/>
    <lineage>
        <taxon>Eukaryota</taxon>
        <taxon>Viridiplantae</taxon>
        <taxon>Streptophyta</taxon>
        <taxon>Embryophyta</taxon>
        <taxon>Tracheophyta</taxon>
        <taxon>Spermatophyta</taxon>
        <taxon>Magnoliopsida</taxon>
        <taxon>eudicotyledons</taxon>
        <taxon>Gunneridae</taxon>
        <taxon>Pentapetalae</taxon>
        <taxon>rosids</taxon>
        <taxon>Vitales</taxon>
        <taxon>Vitaceae</taxon>
        <taxon>Viteae</taxon>
        <taxon>Vitis</taxon>
    </lineage>
</organism>
<dbReference type="EMBL" id="QGNW01000043">
    <property type="protein sequence ID" value="RVX07901.1"/>
    <property type="molecule type" value="Genomic_DNA"/>
</dbReference>
<dbReference type="Proteomes" id="UP000288805">
    <property type="component" value="Unassembled WGS sequence"/>
</dbReference>
<keyword evidence="6" id="KW-0819">tRNA processing</keyword>
<evidence type="ECO:0000313" key="12">
    <source>
        <dbReference type="Proteomes" id="UP000288805"/>
    </source>
</evidence>
<comment type="catalytic activity">
    <reaction evidence="8">
        <text>4-demethyl-7-[(3S)-3-amino-3-carboxypropyl]wyosine(37) in tRNA(Phe) + S-adenosyl-L-methionine = 7-[(3S)-3-amino-3-carboxypropyl]wyosine(37) in tRNA(Phe) + S-adenosyl-L-homocysteine + H(+)</text>
        <dbReference type="Rhea" id="RHEA:36635"/>
        <dbReference type="Rhea" id="RHEA-COMP:10378"/>
        <dbReference type="Rhea" id="RHEA-COMP:10379"/>
        <dbReference type="ChEBI" id="CHEBI:15378"/>
        <dbReference type="ChEBI" id="CHEBI:57856"/>
        <dbReference type="ChEBI" id="CHEBI:59789"/>
        <dbReference type="ChEBI" id="CHEBI:73543"/>
        <dbReference type="ChEBI" id="CHEBI:73550"/>
        <dbReference type="EC" id="2.1.1.282"/>
    </reaction>
</comment>
<keyword evidence="3" id="KW-0489">Methyltransferase</keyword>
<protein>
    <recommendedName>
        <fullName evidence="2">tRNA(Phe) 7-[(3-amino-3-carboxypropyl)-4-demethylwyosine(37)-N(4)]-methyltransferase</fullName>
        <ecNumber evidence="2">2.1.1.282</ecNumber>
    </recommendedName>
    <alternativeName>
        <fullName evidence="7">tRNA(Phe) 7-((3-amino-3-carboxypropyl)-4-demethylwyosine(37)-N(4))-methyltransferase</fullName>
    </alternativeName>
</protein>
<evidence type="ECO:0000256" key="3">
    <source>
        <dbReference type="ARBA" id="ARBA00022603"/>
    </source>
</evidence>
<feature type="domain" description="tRNA wybutosine-synthesizing protein" evidence="10">
    <location>
        <begin position="5"/>
        <end position="93"/>
    </location>
</feature>
<feature type="region of interest" description="Disordered" evidence="9">
    <location>
        <begin position="1"/>
        <end position="26"/>
    </location>
</feature>
<evidence type="ECO:0000256" key="5">
    <source>
        <dbReference type="ARBA" id="ARBA00022691"/>
    </source>
</evidence>
<dbReference type="PANTHER" id="PTHR48418">
    <property type="entry name" value="TRNA WYBUTOSINE-SYNTHESIZING PROTEIN 3"/>
    <property type="match status" value="1"/>
</dbReference>
<keyword evidence="5" id="KW-0949">S-adenosyl-L-methionine</keyword>
<dbReference type="SUPFAM" id="SSF111278">
    <property type="entry name" value="SSo0622-like"/>
    <property type="match status" value="1"/>
</dbReference>
<evidence type="ECO:0000256" key="1">
    <source>
        <dbReference type="ARBA" id="ARBA00008569"/>
    </source>
</evidence>
<comment type="caution">
    <text evidence="11">The sequence shown here is derived from an EMBL/GenBank/DDBJ whole genome shotgun (WGS) entry which is preliminary data.</text>
</comment>
<dbReference type="PANTHER" id="PTHR48418:SF1">
    <property type="entry name" value="TRNA WYBUTOSINE-SYNTHESIZING PROTEIN 3"/>
    <property type="match status" value="1"/>
</dbReference>
<dbReference type="Pfam" id="PF02676">
    <property type="entry name" value="TYW3"/>
    <property type="match status" value="1"/>
</dbReference>
<dbReference type="EC" id="2.1.1.282" evidence="2"/>